<keyword evidence="9" id="KW-1185">Reference proteome</keyword>
<protein>
    <recommendedName>
        <fullName evidence="7">Major facilitator superfamily (MFS) profile domain-containing protein</fullName>
    </recommendedName>
</protein>
<dbReference type="InterPro" id="IPR036259">
    <property type="entry name" value="MFS_trans_sf"/>
</dbReference>
<dbReference type="SUPFAM" id="SSF103473">
    <property type="entry name" value="MFS general substrate transporter"/>
    <property type="match status" value="1"/>
</dbReference>
<feature type="transmembrane region" description="Helical" evidence="6">
    <location>
        <begin position="399"/>
        <end position="421"/>
    </location>
</feature>
<dbReference type="GO" id="GO:0022857">
    <property type="term" value="F:transmembrane transporter activity"/>
    <property type="evidence" value="ECO:0007669"/>
    <property type="project" value="InterPro"/>
</dbReference>
<sequence>MENQDQLIRKEDPEGHEGEVATQSDLEDVQSSIDASEGLIPSSPKSVASHESNIDTVISVLGDFGRFQKLLFFALSFPAAAMAMGVYASVFLEYLPEHRCMNPCEDEVDYQPLPNWLDDLDDPQCTRPKVLDQFCQLNVSDVEVCSEFVFDDSVFTNTVTSEFMAVCDHSFWRGLSRSSYMSAMIFGSFFFGWFSDSFGRRMCFALTAIFLTGGSIGSAMALNFPMYIAFRFVTSMGGVGMFITAFVLCMEFIGPSYRTICGFGIEIPFAMGELYVGFLAYFIRDWRTLQVVIAGPFLLFFVYILWLPESIRWALSKGKLDIAKVTLKRMAKCNRIDISDELIDGVQIGDKIQEKQDGLIAVLASPGMRQRFLIMVANWVVVTLCYYGLGMIASIGDNIFLTFLVTAAMEIPSYVFCMFAASRWGRKPFLSGVQILSALACVTAGCLPEDLYVPKLVLTVIGKFGASASFAMVFVYTAELFPTPMRNTVVGLCSTCARFGGVLAPLIIELGLIQPQLPFLIIGGLSLLVGIAACWLPETLGRELPDTLEEALALSVSSQTLVDIAA</sequence>
<comment type="caution">
    <text evidence="8">The sequence shown here is derived from an EMBL/GenBank/DDBJ whole genome shotgun (WGS) entry which is preliminary data.</text>
</comment>
<feature type="compositionally biased region" description="Polar residues" evidence="5">
    <location>
        <begin position="21"/>
        <end position="34"/>
    </location>
</feature>
<proteinExistence type="predicted"/>
<keyword evidence="3 6" id="KW-1133">Transmembrane helix</keyword>
<dbReference type="Pfam" id="PF00083">
    <property type="entry name" value="Sugar_tr"/>
    <property type="match status" value="1"/>
</dbReference>
<dbReference type="OrthoDB" id="6894481at2759"/>
<dbReference type="GO" id="GO:0016020">
    <property type="term" value="C:membrane"/>
    <property type="evidence" value="ECO:0007669"/>
    <property type="project" value="UniProtKB-SubCell"/>
</dbReference>
<evidence type="ECO:0000256" key="1">
    <source>
        <dbReference type="ARBA" id="ARBA00004141"/>
    </source>
</evidence>
<feature type="transmembrane region" description="Helical" evidence="6">
    <location>
        <begin position="260"/>
        <end position="283"/>
    </location>
</feature>
<feature type="transmembrane region" description="Helical" evidence="6">
    <location>
        <begin position="372"/>
        <end position="393"/>
    </location>
</feature>
<keyword evidence="4 6" id="KW-0472">Membrane</keyword>
<evidence type="ECO:0000256" key="2">
    <source>
        <dbReference type="ARBA" id="ARBA00022692"/>
    </source>
</evidence>
<organism evidence="8 9">
    <name type="scientific">Tigriopus californicus</name>
    <name type="common">Marine copepod</name>
    <dbReference type="NCBI Taxonomy" id="6832"/>
    <lineage>
        <taxon>Eukaryota</taxon>
        <taxon>Metazoa</taxon>
        <taxon>Ecdysozoa</taxon>
        <taxon>Arthropoda</taxon>
        <taxon>Crustacea</taxon>
        <taxon>Multicrustacea</taxon>
        <taxon>Hexanauplia</taxon>
        <taxon>Copepoda</taxon>
        <taxon>Harpacticoida</taxon>
        <taxon>Harpacticidae</taxon>
        <taxon>Tigriopus</taxon>
    </lineage>
</organism>
<keyword evidence="2 6" id="KW-0812">Transmembrane</keyword>
<dbReference type="InterPro" id="IPR020846">
    <property type="entry name" value="MFS_dom"/>
</dbReference>
<feature type="transmembrane region" description="Helical" evidence="6">
    <location>
        <begin position="202"/>
        <end position="222"/>
    </location>
</feature>
<feature type="transmembrane region" description="Helical" evidence="6">
    <location>
        <begin position="228"/>
        <end position="248"/>
    </location>
</feature>
<accession>A0A553PGY8</accession>
<name>A0A553PGY8_TIGCA</name>
<dbReference type="Proteomes" id="UP000318571">
    <property type="component" value="Chromosome 5"/>
</dbReference>
<feature type="transmembrane region" description="Helical" evidence="6">
    <location>
        <begin position="70"/>
        <end position="92"/>
    </location>
</feature>
<dbReference type="CDD" id="cd17317">
    <property type="entry name" value="MFS_SLC22"/>
    <property type="match status" value="1"/>
</dbReference>
<feature type="transmembrane region" description="Helical" evidence="6">
    <location>
        <begin position="519"/>
        <end position="536"/>
    </location>
</feature>
<feature type="region of interest" description="Disordered" evidence="5">
    <location>
        <begin position="1"/>
        <end position="48"/>
    </location>
</feature>
<reference evidence="8 9" key="1">
    <citation type="journal article" date="2018" name="Nat. Ecol. Evol.">
        <title>Genomic signatures of mitonuclear coevolution across populations of Tigriopus californicus.</title>
        <authorList>
            <person name="Barreto F.S."/>
            <person name="Watson E.T."/>
            <person name="Lima T.G."/>
            <person name="Willett C.S."/>
            <person name="Edmands S."/>
            <person name="Li W."/>
            <person name="Burton R.S."/>
        </authorList>
    </citation>
    <scope>NUCLEOTIDE SEQUENCE [LARGE SCALE GENOMIC DNA]</scope>
    <source>
        <strain evidence="8 9">San Diego</strain>
    </source>
</reference>
<evidence type="ECO:0000256" key="6">
    <source>
        <dbReference type="SAM" id="Phobius"/>
    </source>
</evidence>
<dbReference type="PANTHER" id="PTHR24064">
    <property type="entry name" value="SOLUTE CARRIER FAMILY 22 MEMBER"/>
    <property type="match status" value="1"/>
</dbReference>
<comment type="subcellular location">
    <subcellularLocation>
        <location evidence="1">Membrane</location>
        <topology evidence="1">Multi-pass membrane protein</topology>
    </subcellularLocation>
</comment>
<evidence type="ECO:0000313" key="9">
    <source>
        <dbReference type="Proteomes" id="UP000318571"/>
    </source>
</evidence>
<dbReference type="PROSITE" id="PS50850">
    <property type="entry name" value="MFS"/>
    <property type="match status" value="1"/>
</dbReference>
<dbReference type="STRING" id="6832.A0A553PGY8"/>
<evidence type="ECO:0000256" key="4">
    <source>
        <dbReference type="ARBA" id="ARBA00023136"/>
    </source>
</evidence>
<dbReference type="AlphaFoldDB" id="A0A553PGY8"/>
<evidence type="ECO:0000256" key="3">
    <source>
        <dbReference type="ARBA" id="ARBA00022989"/>
    </source>
</evidence>
<dbReference type="Gene3D" id="1.20.1250.20">
    <property type="entry name" value="MFS general substrate transporter like domains"/>
    <property type="match status" value="1"/>
</dbReference>
<dbReference type="EMBL" id="VCGU01000004">
    <property type="protein sequence ID" value="TRY76950.1"/>
    <property type="molecule type" value="Genomic_DNA"/>
</dbReference>
<feature type="transmembrane region" description="Helical" evidence="6">
    <location>
        <begin position="178"/>
        <end position="195"/>
    </location>
</feature>
<evidence type="ECO:0000259" key="7">
    <source>
        <dbReference type="PROSITE" id="PS50850"/>
    </source>
</evidence>
<evidence type="ECO:0000313" key="8">
    <source>
        <dbReference type="EMBL" id="TRY76950.1"/>
    </source>
</evidence>
<feature type="transmembrane region" description="Helical" evidence="6">
    <location>
        <begin position="489"/>
        <end position="513"/>
    </location>
</feature>
<gene>
    <name evidence="8" type="ORF">TCAL_09212</name>
</gene>
<feature type="transmembrane region" description="Helical" evidence="6">
    <location>
        <begin position="428"/>
        <end position="445"/>
    </location>
</feature>
<feature type="transmembrane region" description="Helical" evidence="6">
    <location>
        <begin position="457"/>
        <end position="477"/>
    </location>
</feature>
<evidence type="ECO:0000256" key="5">
    <source>
        <dbReference type="SAM" id="MobiDB-lite"/>
    </source>
</evidence>
<dbReference type="OMA" id="LIMVANW"/>
<feature type="domain" description="Major facilitator superfamily (MFS) profile" evidence="7">
    <location>
        <begin position="69"/>
        <end position="541"/>
    </location>
</feature>
<feature type="compositionally biased region" description="Basic and acidic residues" evidence="5">
    <location>
        <begin position="7"/>
        <end position="19"/>
    </location>
</feature>
<feature type="transmembrane region" description="Helical" evidence="6">
    <location>
        <begin position="289"/>
        <end position="307"/>
    </location>
</feature>
<dbReference type="InterPro" id="IPR005828">
    <property type="entry name" value="MFS_sugar_transport-like"/>
</dbReference>